<feature type="transmembrane region" description="Helical" evidence="5">
    <location>
        <begin position="50"/>
        <end position="73"/>
    </location>
</feature>
<feature type="transmembrane region" description="Helical" evidence="5">
    <location>
        <begin position="255"/>
        <end position="273"/>
    </location>
</feature>
<keyword evidence="3 5" id="KW-1133">Transmembrane helix</keyword>
<comment type="subcellular location">
    <subcellularLocation>
        <location evidence="1">Membrane</location>
        <topology evidence="1">Multi-pass membrane protein</topology>
    </subcellularLocation>
</comment>
<keyword evidence="6" id="KW-0732">Signal</keyword>
<evidence type="ECO:0000256" key="4">
    <source>
        <dbReference type="ARBA" id="ARBA00023136"/>
    </source>
</evidence>
<protein>
    <submittedName>
        <fullName evidence="7">Uncharacterized protein</fullName>
    </submittedName>
</protein>
<evidence type="ECO:0000256" key="5">
    <source>
        <dbReference type="SAM" id="Phobius"/>
    </source>
</evidence>
<name>A0ABD1Z5G7_9MARC</name>
<evidence type="ECO:0000256" key="6">
    <source>
        <dbReference type="SAM" id="SignalP"/>
    </source>
</evidence>
<feature type="signal peptide" evidence="6">
    <location>
        <begin position="1"/>
        <end position="29"/>
    </location>
</feature>
<feature type="transmembrane region" description="Helical" evidence="5">
    <location>
        <begin position="116"/>
        <end position="137"/>
    </location>
</feature>
<feature type="transmembrane region" description="Helical" evidence="5">
    <location>
        <begin position="220"/>
        <end position="243"/>
    </location>
</feature>
<dbReference type="AlphaFoldDB" id="A0ABD1Z5G7"/>
<evidence type="ECO:0000313" key="7">
    <source>
        <dbReference type="EMBL" id="KAL2642139.1"/>
    </source>
</evidence>
<dbReference type="Proteomes" id="UP001605036">
    <property type="component" value="Unassembled WGS sequence"/>
</dbReference>
<evidence type="ECO:0000256" key="1">
    <source>
        <dbReference type="ARBA" id="ARBA00004141"/>
    </source>
</evidence>
<reference evidence="7 8" key="1">
    <citation type="submission" date="2024-09" db="EMBL/GenBank/DDBJ databases">
        <title>Chromosome-scale assembly of Riccia fluitans.</title>
        <authorList>
            <person name="Paukszto L."/>
            <person name="Sawicki J."/>
            <person name="Karawczyk K."/>
            <person name="Piernik-Szablinska J."/>
            <person name="Szczecinska M."/>
            <person name="Mazdziarz M."/>
        </authorList>
    </citation>
    <scope>NUCLEOTIDE SEQUENCE [LARGE SCALE GENOMIC DNA]</scope>
    <source>
        <strain evidence="7">Rf_01</strain>
        <tissue evidence="7">Aerial parts of the thallus</tissue>
    </source>
</reference>
<dbReference type="PANTHER" id="PTHR11040">
    <property type="entry name" value="ZINC/IRON TRANSPORTER"/>
    <property type="match status" value="1"/>
</dbReference>
<evidence type="ECO:0000256" key="2">
    <source>
        <dbReference type="ARBA" id="ARBA00022692"/>
    </source>
</evidence>
<evidence type="ECO:0000256" key="3">
    <source>
        <dbReference type="ARBA" id="ARBA00022989"/>
    </source>
</evidence>
<organism evidence="7 8">
    <name type="scientific">Riccia fluitans</name>
    <dbReference type="NCBI Taxonomy" id="41844"/>
    <lineage>
        <taxon>Eukaryota</taxon>
        <taxon>Viridiplantae</taxon>
        <taxon>Streptophyta</taxon>
        <taxon>Embryophyta</taxon>
        <taxon>Marchantiophyta</taxon>
        <taxon>Marchantiopsida</taxon>
        <taxon>Marchantiidae</taxon>
        <taxon>Marchantiales</taxon>
        <taxon>Ricciaceae</taxon>
        <taxon>Riccia</taxon>
    </lineage>
</organism>
<feature type="transmembrane region" description="Helical" evidence="5">
    <location>
        <begin position="80"/>
        <end position="101"/>
    </location>
</feature>
<gene>
    <name evidence="7" type="ORF">R1flu_009726</name>
</gene>
<comment type="caution">
    <text evidence="7">The sequence shown here is derived from an EMBL/GenBank/DDBJ whole genome shotgun (WGS) entry which is preliminary data.</text>
</comment>
<sequence>MGAVWRSLWTLVVWSLLFFTSCMVGPAVAHGGNGDRHDEESVNSKDRDLLLVKICCLFILIVATFFPGISPYFFRWNPAFLVLGIQFAGGVFLSTALLHFLGDANEAFKERTANQYPFAFMLACIGYLITNAADLVAQHVAARQTVSDCRPDVECSSGGKPCKPADGTANSCCGTDDAEDDCKCPDDVPVEQRRPALGELCDSDAAQGIRSERIIPDKSFSSCAAFSFAFSISSPVGIGIGIIISQTTQGSIADWVYAISMSFAAGVFIYVAVNHLLAKGYTPPCKVGVDRPSWKLLFVTIGVAVMGVVMISD</sequence>
<feature type="chain" id="PRO_5044796710" evidence="6">
    <location>
        <begin position="30"/>
        <end position="313"/>
    </location>
</feature>
<accession>A0ABD1Z5G7</accession>
<dbReference type="GO" id="GO:0016020">
    <property type="term" value="C:membrane"/>
    <property type="evidence" value="ECO:0007669"/>
    <property type="project" value="UniProtKB-SubCell"/>
</dbReference>
<keyword evidence="2 5" id="KW-0812">Transmembrane</keyword>
<feature type="transmembrane region" description="Helical" evidence="5">
    <location>
        <begin position="294"/>
        <end position="312"/>
    </location>
</feature>
<dbReference type="InterPro" id="IPR003689">
    <property type="entry name" value="ZIP"/>
</dbReference>
<evidence type="ECO:0000313" key="8">
    <source>
        <dbReference type="Proteomes" id="UP001605036"/>
    </source>
</evidence>
<dbReference type="EMBL" id="JBHFFA010000002">
    <property type="protein sequence ID" value="KAL2642139.1"/>
    <property type="molecule type" value="Genomic_DNA"/>
</dbReference>
<dbReference type="Pfam" id="PF02535">
    <property type="entry name" value="Zip"/>
    <property type="match status" value="2"/>
</dbReference>
<keyword evidence="8" id="KW-1185">Reference proteome</keyword>
<dbReference type="PROSITE" id="PS51257">
    <property type="entry name" value="PROKAR_LIPOPROTEIN"/>
    <property type="match status" value="1"/>
</dbReference>
<keyword evidence="4 5" id="KW-0472">Membrane</keyword>
<dbReference type="PANTHER" id="PTHR11040:SF140">
    <property type="entry name" value="ZRT (ZRT), IRT- (IRT-) LIKE PROTEIN TRANSPORTER"/>
    <property type="match status" value="1"/>
</dbReference>
<proteinExistence type="predicted"/>